<keyword evidence="2" id="KW-1185">Reference proteome</keyword>
<dbReference type="EMBL" id="JAERRB010000012">
    <property type="protein sequence ID" value="MBL0744741.1"/>
    <property type="molecule type" value="Genomic_DNA"/>
</dbReference>
<proteinExistence type="predicted"/>
<reference evidence="1 2" key="1">
    <citation type="submission" date="2021-01" db="EMBL/GenBank/DDBJ databases">
        <title>Chryseolinea sp. Jin1 Genome sequencing and assembly.</title>
        <authorList>
            <person name="Kim I."/>
        </authorList>
    </citation>
    <scope>NUCLEOTIDE SEQUENCE [LARGE SCALE GENOMIC DNA]</scope>
    <source>
        <strain evidence="1 2">Jin1</strain>
    </source>
</reference>
<sequence length="64" mass="7160">MKLDQKQLVRIPGMKAKLHALCEHLEMDGTVTTTIPKPGNLMAVILLLTAQDIHYQVTTSFVQK</sequence>
<name>A0ABS1L2G7_9BACT</name>
<protein>
    <submittedName>
        <fullName evidence="1">Uncharacterized protein</fullName>
    </submittedName>
</protein>
<accession>A0ABS1L2G7</accession>
<evidence type="ECO:0000313" key="2">
    <source>
        <dbReference type="Proteomes" id="UP000613030"/>
    </source>
</evidence>
<dbReference type="Proteomes" id="UP000613030">
    <property type="component" value="Unassembled WGS sequence"/>
</dbReference>
<organism evidence="1 2">
    <name type="scientific">Chryseolinea lacunae</name>
    <dbReference type="NCBI Taxonomy" id="2801331"/>
    <lineage>
        <taxon>Bacteria</taxon>
        <taxon>Pseudomonadati</taxon>
        <taxon>Bacteroidota</taxon>
        <taxon>Cytophagia</taxon>
        <taxon>Cytophagales</taxon>
        <taxon>Fulvivirgaceae</taxon>
        <taxon>Chryseolinea</taxon>
    </lineage>
</organism>
<dbReference type="RefSeq" id="WP_236676280.1">
    <property type="nucleotide sequence ID" value="NZ_JAERRB010000012.1"/>
</dbReference>
<gene>
    <name evidence="1" type="ORF">JI741_26140</name>
</gene>
<evidence type="ECO:0000313" key="1">
    <source>
        <dbReference type="EMBL" id="MBL0744741.1"/>
    </source>
</evidence>
<comment type="caution">
    <text evidence="1">The sequence shown here is derived from an EMBL/GenBank/DDBJ whole genome shotgun (WGS) entry which is preliminary data.</text>
</comment>